<dbReference type="Proteomes" id="UP000000768">
    <property type="component" value="Chromosome 3"/>
</dbReference>
<feature type="compositionally biased region" description="Basic residues" evidence="1">
    <location>
        <begin position="100"/>
        <end position="125"/>
    </location>
</feature>
<feature type="compositionally biased region" description="Polar residues" evidence="1">
    <location>
        <begin position="159"/>
        <end position="170"/>
    </location>
</feature>
<keyword evidence="3" id="KW-1185">Reference proteome</keyword>
<dbReference type="AlphaFoldDB" id="A0A1W0VY27"/>
<dbReference type="InParanoid" id="A0A1W0VY27"/>
<sequence length="192" mass="21411">MENAHSDLGCTQAYRFRCPVHHSFRLRHRERRPAAWARRRVELRAYSPASRRSSAPRSGETPPARNPTASATPPEALPPPRPRPSSAPRSGETAAARIPLRGHRPGRPRSPQPRRRPCPHRVRGKLGREAAAAAVQMHPRPAGGWTGSPMKFKSRRWSGSKTERMQIQSTPPNPGETKEEDACLPESQPTAW</sequence>
<proteinExistence type="predicted"/>
<evidence type="ECO:0000313" key="3">
    <source>
        <dbReference type="Proteomes" id="UP000000768"/>
    </source>
</evidence>
<reference evidence="2 3" key="1">
    <citation type="journal article" date="2009" name="Nature">
        <title>The Sorghum bicolor genome and the diversification of grasses.</title>
        <authorList>
            <person name="Paterson A.H."/>
            <person name="Bowers J.E."/>
            <person name="Bruggmann R."/>
            <person name="Dubchak I."/>
            <person name="Grimwood J."/>
            <person name="Gundlach H."/>
            <person name="Haberer G."/>
            <person name="Hellsten U."/>
            <person name="Mitros T."/>
            <person name="Poliakov A."/>
            <person name="Schmutz J."/>
            <person name="Spannagl M."/>
            <person name="Tang H."/>
            <person name="Wang X."/>
            <person name="Wicker T."/>
            <person name="Bharti A.K."/>
            <person name="Chapman J."/>
            <person name="Feltus F.A."/>
            <person name="Gowik U."/>
            <person name="Grigoriev I.V."/>
            <person name="Lyons E."/>
            <person name="Maher C.A."/>
            <person name="Martis M."/>
            <person name="Narechania A."/>
            <person name="Otillar R.P."/>
            <person name="Penning B.W."/>
            <person name="Salamov A.A."/>
            <person name="Wang Y."/>
            <person name="Zhang L."/>
            <person name="Carpita N.C."/>
            <person name="Freeling M."/>
            <person name="Gingle A.R."/>
            <person name="Hash C.T."/>
            <person name="Keller B."/>
            <person name="Klein P."/>
            <person name="Kresovich S."/>
            <person name="McCann M.C."/>
            <person name="Ming R."/>
            <person name="Peterson D.G."/>
            <person name="Mehboob-ur-Rahman"/>
            <person name="Ware D."/>
            <person name="Westhoff P."/>
            <person name="Mayer K.F."/>
            <person name="Messing J."/>
            <person name="Rokhsar D.S."/>
        </authorList>
    </citation>
    <scope>NUCLEOTIDE SEQUENCE [LARGE SCALE GENOMIC DNA]</scope>
    <source>
        <strain evidence="3">cv. BTx623</strain>
    </source>
</reference>
<evidence type="ECO:0000313" key="2">
    <source>
        <dbReference type="EMBL" id="OQU87030.1"/>
    </source>
</evidence>
<dbReference type="EMBL" id="CM000762">
    <property type="protein sequence ID" value="OQU87030.1"/>
    <property type="molecule type" value="Genomic_DNA"/>
</dbReference>
<protein>
    <submittedName>
        <fullName evidence="2">Uncharacterized protein</fullName>
    </submittedName>
</protein>
<organism evidence="2 3">
    <name type="scientific">Sorghum bicolor</name>
    <name type="common">Sorghum</name>
    <name type="synonym">Sorghum vulgare</name>
    <dbReference type="NCBI Taxonomy" id="4558"/>
    <lineage>
        <taxon>Eukaryota</taxon>
        <taxon>Viridiplantae</taxon>
        <taxon>Streptophyta</taxon>
        <taxon>Embryophyta</taxon>
        <taxon>Tracheophyta</taxon>
        <taxon>Spermatophyta</taxon>
        <taxon>Magnoliopsida</taxon>
        <taxon>Liliopsida</taxon>
        <taxon>Poales</taxon>
        <taxon>Poaceae</taxon>
        <taxon>PACMAD clade</taxon>
        <taxon>Panicoideae</taxon>
        <taxon>Andropogonodae</taxon>
        <taxon>Andropogoneae</taxon>
        <taxon>Sorghinae</taxon>
        <taxon>Sorghum</taxon>
    </lineage>
</organism>
<gene>
    <name evidence="2" type="ORF">SORBI_3003G192801</name>
</gene>
<feature type="region of interest" description="Disordered" evidence="1">
    <location>
        <begin position="44"/>
        <end position="192"/>
    </location>
</feature>
<dbReference type="Gramene" id="OQU87030">
    <property type="protein sequence ID" value="OQU87030"/>
    <property type="gene ID" value="SORBI_3003G192801"/>
</dbReference>
<feature type="compositionally biased region" description="Pro residues" evidence="1">
    <location>
        <begin position="75"/>
        <end position="85"/>
    </location>
</feature>
<name>A0A1W0VY27_SORBI</name>
<reference evidence="3" key="2">
    <citation type="journal article" date="2018" name="Plant J.">
        <title>The Sorghum bicolor reference genome: improved assembly, gene annotations, a transcriptome atlas, and signatures of genome organization.</title>
        <authorList>
            <person name="McCormick R.F."/>
            <person name="Truong S.K."/>
            <person name="Sreedasyam A."/>
            <person name="Jenkins J."/>
            <person name="Shu S."/>
            <person name="Sims D."/>
            <person name="Kennedy M."/>
            <person name="Amirebrahimi M."/>
            <person name="Weers B.D."/>
            <person name="McKinley B."/>
            <person name="Mattison A."/>
            <person name="Morishige D.T."/>
            <person name="Grimwood J."/>
            <person name="Schmutz J."/>
            <person name="Mullet J.E."/>
        </authorList>
    </citation>
    <scope>NUCLEOTIDE SEQUENCE [LARGE SCALE GENOMIC DNA]</scope>
    <source>
        <strain evidence="3">cv. BTx623</strain>
    </source>
</reference>
<accession>A0A1W0VY27</accession>
<feature type="compositionally biased region" description="Low complexity" evidence="1">
    <location>
        <begin position="44"/>
        <end position="58"/>
    </location>
</feature>
<evidence type="ECO:0000256" key="1">
    <source>
        <dbReference type="SAM" id="MobiDB-lite"/>
    </source>
</evidence>